<accession>A0A1I8AHJ9</accession>
<feature type="compositionally biased region" description="Acidic residues" evidence="1">
    <location>
        <begin position="77"/>
        <end position="90"/>
    </location>
</feature>
<dbReference type="Proteomes" id="UP000095287">
    <property type="component" value="Unplaced"/>
</dbReference>
<keyword evidence="3" id="KW-1185">Reference proteome</keyword>
<dbReference type="AlphaFoldDB" id="A0A1I8AHJ9"/>
<reference evidence="4" key="1">
    <citation type="submission" date="2016-11" db="UniProtKB">
        <authorList>
            <consortium name="WormBaseParasite"/>
        </authorList>
    </citation>
    <scope>IDENTIFICATION</scope>
</reference>
<evidence type="ECO:0000256" key="2">
    <source>
        <dbReference type="SAM" id="SignalP"/>
    </source>
</evidence>
<proteinExistence type="predicted"/>
<protein>
    <submittedName>
        <fullName evidence="4">Uncharacterized protein</fullName>
    </submittedName>
</protein>
<evidence type="ECO:0000256" key="1">
    <source>
        <dbReference type="SAM" id="MobiDB-lite"/>
    </source>
</evidence>
<organism evidence="3 4">
    <name type="scientific">Steinernema glaseri</name>
    <dbReference type="NCBI Taxonomy" id="37863"/>
    <lineage>
        <taxon>Eukaryota</taxon>
        <taxon>Metazoa</taxon>
        <taxon>Ecdysozoa</taxon>
        <taxon>Nematoda</taxon>
        <taxon>Chromadorea</taxon>
        <taxon>Rhabditida</taxon>
        <taxon>Tylenchina</taxon>
        <taxon>Panagrolaimomorpha</taxon>
        <taxon>Strongyloidoidea</taxon>
        <taxon>Steinernematidae</taxon>
        <taxon>Steinernema</taxon>
    </lineage>
</organism>
<sequence>MKILSWLISFSLLLGFVMPNEPYAPKEEEWAVVDHMGNEPYAPKEEEWAVVDHLAEKEEKSQEIDVQDFWADDWDFFGTSDEEEQEDDEENKYKSKDRKKIKRTYWNGLPLESEPSEAEHISLQAYENEALLFVTAYKRRKEGLQKLEPRLPAPGLRLLTVEP</sequence>
<evidence type="ECO:0000313" key="4">
    <source>
        <dbReference type="WBParaSite" id="L893_g5852.t1"/>
    </source>
</evidence>
<keyword evidence="2" id="KW-0732">Signal</keyword>
<feature type="chain" id="PRO_5009314728" evidence="2">
    <location>
        <begin position="20"/>
        <end position="163"/>
    </location>
</feature>
<feature type="signal peptide" evidence="2">
    <location>
        <begin position="1"/>
        <end position="19"/>
    </location>
</feature>
<evidence type="ECO:0000313" key="3">
    <source>
        <dbReference type="Proteomes" id="UP000095287"/>
    </source>
</evidence>
<feature type="region of interest" description="Disordered" evidence="1">
    <location>
        <begin position="77"/>
        <end position="97"/>
    </location>
</feature>
<name>A0A1I8AHJ9_9BILA</name>
<dbReference type="WBParaSite" id="L893_g5852.t1">
    <property type="protein sequence ID" value="L893_g5852.t1"/>
    <property type="gene ID" value="L893_g5852"/>
</dbReference>